<evidence type="ECO:0000313" key="1">
    <source>
        <dbReference type="EMBL" id="BCO33747.1"/>
    </source>
</evidence>
<organism evidence="1 2">
    <name type="scientific">Mycobacterium heckeshornense</name>
    <dbReference type="NCBI Taxonomy" id="110505"/>
    <lineage>
        <taxon>Bacteria</taxon>
        <taxon>Bacillati</taxon>
        <taxon>Actinomycetota</taxon>
        <taxon>Actinomycetes</taxon>
        <taxon>Mycobacteriales</taxon>
        <taxon>Mycobacteriaceae</taxon>
        <taxon>Mycobacterium</taxon>
    </lineage>
</organism>
<accession>A0A2G8B1E2</accession>
<gene>
    <name evidence="1" type="ORF">MHEC_01800</name>
</gene>
<proteinExistence type="predicted"/>
<dbReference type="OrthoDB" id="4764216at2"/>
<dbReference type="EMBL" id="AP024237">
    <property type="protein sequence ID" value="BCO33747.1"/>
    <property type="molecule type" value="Genomic_DNA"/>
</dbReference>
<reference evidence="1 2" key="1">
    <citation type="submission" date="2020-12" db="EMBL/GenBank/DDBJ databases">
        <title>Complete genome sequence of Mycobacterium heckeshornense JCM 15655T, closely related to a pathogenic non-tuberculous mycobacterial species Mycobacterium xenopi.</title>
        <authorList>
            <person name="Yoshida M."/>
            <person name="Fukano H."/>
            <person name="Asakura T."/>
            <person name="Suzuki M."/>
            <person name="Hoshino Y."/>
        </authorList>
    </citation>
    <scope>NUCLEOTIDE SEQUENCE [LARGE SCALE GENOMIC DNA]</scope>
    <source>
        <strain evidence="1 2">JCM 15655</strain>
    </source>
</reference>
<dbReference type="Proteomes" id="UP000595446">
    <property type="component" value="Chromosome"/>
</dbReference>
<protein>
    <submittedName>
        <fullName evidence="1">Uncharacterized protein</fullName>
    </submittedName>
</protein>
<keyword evidence="2" id="KW-1185">Reference proteome</keyword>
<sequence length="239" mass="26503">MRHLNTFFVVTGAFGLLLTVLASPKNRRAGRRVYWAGCLIATISAFFIAYPPDWKTGILLSLFVSGMTVFTAYAYTPHIKIRGKIYAFSVEDSQPDPSPDGVSPPRGGNRDYHPAPDAYAGLGLATAKKFWWLLVFIMAMCALGVAEYFHFRASPWSLASAVGIIMLLAFGFGYAADASLGYPIARGQYLQFVIISVITAGVFTVFYLGGYYAGKRWPLRREQSVGYGKHSRQQKNDRR</sequence>
<evidence type="ECO:0000313" key="2">
    <source>
        <dbReference type="Proteomes" id="UP000595446"/>
    </source>
</evidence>
<dbReference type="AlphaFoldDB" id="A0A2G8B1E2"/>
<name>A0A2G8B1E2_9MYCO</name>
<dbReference type="RefSeq" id="WP_048891998.1">
    <property type="nucleotide sequence ID" value="NZ_AP024237.1"/>
</dbReference>